<evidence type="ECO:0000313" key="1">
    <source>
        <dbReference type="EMBL" id="PCS21458.1"/>
    </source>
</evidence>
<organism evidence="1 2">
    <name type="scientific">Candidatus Enterovibrio escicola</name>
    <dbReference type="NCBI Taxonomy" id="1927127"/>
    <lineage>
        <taxon>Bacteria</taxon>
        <taxon>Pseudomonadati</taxon>
        <taxon>Pseudomonadota</taxon>
        <taxon>Gammaproteobacteria</taxon>
        <taxon>Vibrionales</taxon>
        <taxon>Vibrionaceae</taxon>
        <taxon>Enterovibrio</taxon>
    </lineage>
</organism>
<comment type="caution">
    <text evidence="1">The sequence shown here is derived from an EMBL/GenBank/DDBJ whole genome shotgun (WGS) entry which is preliminary data.</text>
</comment>
<sequence length="100" mass="11733">MLNKATSLFSSQLAKVMTIVIVFHQSRYRDFKIYYIHFICRYLTNELVSYTRIFRLMQGVLVPFCSYLTHRQPRSTGIAFVGFVQDISLSQPMHSQISVF</sequence>
<reference evidence="2" key="1">
    <citation type="submission" date="2017-04" db="EMBL/GenBank/DDBJ databases">
        <title>Genome evolution of the luminous symbionts of deep sea anglerfish.</title>
        <authorList>
            <person name="Hendry T.A."/>
        </authorList>
    </citation>
    <scope>NUCLEOTIDE SEQUENCE [LARGE SCALE GENOMIC DNA]</scope>
</reference>
<keyword evidence="2" id="KW-1185">Reference proteome</keyword>
<gene>
    <name evidence="1" type="ORF">BTN49_2998</name>
</gene>
<name>A0A2A5T019_9GAMM</name>
<dbReference type="Proteomes" id="UP000219020">
    <property type="component" value="Unassembled WGS sequence"/>
</dbReference>
<protein>
    <submittedName>
        <fullName evidence="1">Mobile element protein</fullName>
    </submittedName>
</protein>
<dbReference type="EMBL" id="NBYY01000034">
    <property type="protein sequence ID" value="PCS21458.1"/>
    <property type="molecule type" value="Genomic_DNA"/>
</dbReference>
<dbReference type="AlphaFoldDB" id="A0A2A5T019"/>
<proteinExistence type="predicted"/>
<evidence type="ECO:0000313" key="2">
    <source>
        <dbReference type="Proteomes" id="UP000219020"/>
    </source>
</evidence>
<accession>A0A2A5T019</accession>